<dbReference type="Pfam" id="PF13664">
    <property type="entry name" value="DUF4149"/>
    <property type="match status" value="1"/>
</dbReference>
<dbReference type="PANTHER" id="PTHR47652:SF3">
    <property type="entry name" value="MITOCHONDRIAL IMPORT INNER MEMBRANE TRANSLOCASE SUBUNIT TIM44"/>
    <property type="match status" value="1"/>
</dbReference>
<evidence type="ECO:0000256" key="2">
    <source>
        <dbReference type="ARBA" id="ARBA00022692"/>
    </source>
</evidence>
<keyword evidence="10" id="KW-1185">Reference proteome</keyword>
<dbReference type="EMBL" id="BAABME010003259">
    <property type="protein sequence ID" value="GAA0158101.1"/>
    <property type="molecule type" value="Genomic_DNA"/>
</dbReference>
<evidence type="ECO:0000259" key="8">
    <source>
        <dbReference type="Pfam" id="PF13664"/>
    </source>
</evidence>
<feature type="transmembrane region" description="Helical" evidence="6">
    <location>
        <begin position="267"/>
        <end position="285"/>
    </location>
</feature>
<keyword evidence="3 6" id="KW-1133">Transmembrane helix</keyword>
<accession>A0AAV3Q4F7</accession>
<evidence type="ECO:0000256" key="6">
    <source>
        <dbReference type="SAM" id="Phobius"/>
    </source>
</evidence>
<feature type="region of interest" description="Disordered" evidence="5">
    <location>
        <begin position="339"/>
        <end position="381"/>
    </location>
</feature>
<comment type="subcellular location">
    <subcellularLocation>
        <location evidence="1">Membrane</location>
    </subcellularLocation>
</comment>
<dbReference type="InterPro" id="IPR025423">
    <property type="entry name" value="TMEM205-like"/>
</dbReference>
<sequence length="428" mass="46494">MMNILALSLILTTLLTACVHSPNPQVKDVIVKEGHRVVMVEYDEEGDTNTKVSISPHDQANGQFETSVKGMVSGVVGDAKEILKGASSTVPNFGQGVKDSASDKANQASDLAKDAANDVKSRISSLFSTAFMTKDTVTEKAKLASDMAANAAKNTQSRIEGGAEMAKQRVRGGQEAVKEAIDTTKTMKGDVERNLHKKMDKIRRQGRRLLHSMMRSLRLNMRILQLFGFATAYGMAMWVTFMSNYVLAKALPRQQFASAQSKIYPMYFKAMACSIGLSLVGHLIYGKIRKFASVENFQGLNLLSTLGMILANLYYFEPRTTKVLFERLKLEKEEGSAVTTVATTSKATESPTTATTTEATETTEATTATPTAPPAASESATEAGPLKIIELSETLKRLHSYSSFLNVLTLMGLTLHLVHLGQCLGITC</sequence>
<evidence type="ECO:0000256" key="1">
    <source>
        <dbReference type="ARBA" id="ARBA00004370"/>
    </source>
</evidence>
<feature type="domain" description="TMEM205-like" evidence="8">
    <location>
        <begin position="228"/>
        <end position="327"/>
    </location>
</feature>
<organism evidence="9 10">
    <name type="scientific">Lithospermum erythrorhizon</name>
    <name type="common">Purple gromwell</name>
    <name type="synonym">Lithospermum officinale var. erythrorhizon</name>
    <dbReference type="NCBI Taxonomy" id="34254"/>
    <lineage>
        <taxon>Eukaryota</taxon>
        <taxon>Viridiplantae</taxon>
        <taxon>Streptophyta</taxon>
        <taxon>Embryophyta</taxon>
        <taxon>Tracheophyta</taxon>
        <taxon>Spermatophyta</taxon>
        <taxon>Magnoliopsida</taxon>
        <taxon>eudicotyledons</taxon>
        <taxon>Gunneridae</taxon>
        <taxon>Pentapetalae</taxon>
        <taxon>asterids</taxon>
        <taxon>lamiids</taxon>
        <taxon>Boraginales</taxon>
        <taxon>Boraginaceae</taxon>
        <taxon>Boraginoideae</taxon>
        <taxon>Lithospermeae</taxon>
        <taxon>Lithospermum</taxon>
    </lineage>
</organism>
<name>A0AAV3Q4F7_LITER</name>
<dbReference type="Gene3D" id="1.20.120.20">
    <property type="entry name" value="Apolipoprotein"/>
    <property type="match status" value="1"/>
</dbReference>
<keyword evidence="7" id="KW-0732">Signal</keyword>
<feature type="signal peptide" evidence="7">
    <location>
        <begin position="1"/>
        <end position="17"/>
    </location>
</feature>
<evidence type="ECO:0000313" key="9">
    <source>
        <dbReference type="EMBL" id="GAA0158101.1"/>
    </source>
</evidence>
<evidence type="ECO:0000256" key="7">
    <source>
        <dbReference type="SAM" id="SignalP"/>
    </source>
</evidence>
<comment type="caution">
    <text evidence="9">The sequence shown here is derived from an EMBL/GenBank/DDBJ whole genome shotgun (WGS) entry which is preliminary data.</text>
</comment>
<dbReference type="AlphaFoldDB" id="A0AAV3Q4F7"/>
<dbReference type="Proteomes" id="UP001454036">
    <property type="component" value="Unassembled WGS sequence"/>
</dbReference>
<dbReference type="GO" id="GO:0016020">
    <property type="term" value="C:membrane"/>
    <property type="evidence" value="ECO:0007669"/>
    <property type="project" value="UniProtKB-SubCell"/>
</dbReference>
<dbReference type="PANTHER" id="PTHR47652">
    <property type="entry name" value="MITOCHONDRIAL IMPORT INNER MEMBRANE TRANSLOCASE SUBUNIT TIM44"/>
    <property type="match status" value="1"/>
</dbReference>
<gene>
    <name evidence="9" type="ORF">LIER_15211</name>
</gene>
<evidence type="ECO:0000256" key="3">
    <source>
        <dbReference type="ARBA" id="ARBA00022989"/>
    </source>
</evidence>
<feature type="transmembrane region" description="Helical" evidence="6">
    <location>
        <begin position="223"/>
        <end position="247"/>
    </location>
</feature>
<keyword evidence="4 6" id="KW-0472">Membrane</keyword>
<evidence type="ECO:0000256" key="4">
    <source>
        <dbReference type="ARBA" id="ARBA00023136"/>
    </source>
</evidence>
<evidence type="ECO:0000256" key="5">
    <source>
        <dbReference type="SAM" id="MobiDB-lite"/>
    </source>
</evidence>
<feature type="transmembrane region" description="Helical" evidence="6">
    <location>
        <begin position="297"/>
        <end position="316"/>
    </location>
</feature>
<keyword evidence="2 6" id="KW-0812">Transmembrane</keyword>
<feature type="chain" id="PRO_5044022363" description="TMEM205-like domain-containing protein" evidence="7">
    <location>
        <begin position="18"/>
        <end position="428"/>
    </location>
</feature>
<evidence type="ECO:0000313" key="10">
    <source>
        <dbReference type="Proteomes" id="UP001454036"/>
    </source>
</evidence>
<reference evidence="9 10" key="1">
    <citation type="submission" date="2024-01" db="EMBL/GenBank/DDBJ databases">
        <title>The complete chloroplast genome sequence of Lithospermum erythrorhizon: insights into the phylogenetic relationship among Boraginaceae species and the maternal lineages of purple gromwells.</title>
        <authorList>
            <person name="Okada T."/>
            <person name="Watanabe K."/>
        </authorList>
    </citation>
    <scope>NUCLEOTIDE SEQUENCE [LARGE SCALE GENOMIC DNA]</scope>
</reference>
<proteinExistence type="predicted"/>
<protein>
    <recommendedName>
        <fullName evidence="8">TMEM205-like domain-containing protein</fullName>
    </recommendedName>
</protein>